<organism evidence="1 2">
    <name type="scientific">Paramecium primaurelia</name>
    <dbReference type="NCBI Taxonomy" id="5886"/>
    <lineage>
        <taxon>Eukaryota</taxon>
        <taxon>Sar</taxon>
        <taxon>Alveolata</taxon>
        <taxon>Ciliophora</taxon>
        <taxon>Intramacronucleata</taxon>
        <taxon>Oligohymenophorea</taxon>
        <taxon>Peniculida</taxon>
        <taxon>Parameciidae</taxon>
        <taxon>Paramecium</taxon>
    </lineage>
</organism>
<comment type="caution">
    <text evidence="1">The sequence shown here is derived from an EMBL/GenBank/DDBJ whole genome shotgun (WGS) entry which is preliminary data.</text>
</comment>
<reference evidence="1" key="1">
    <citation type="submission" date="2021-01" db="EMBL/GenBank/DDBJ databases">
        <authorList>
            <consortium name="Genoscope - CEA"/>
            <person name="William W."/>
        </authorList>
    </citation>
    <scope>NUCLEOTIDE SEQUENCE</scope>
</reference>
<protein>
    <submittedName>
        <fullName evidence="1">Uncharacterized protein</fullName>
    </submittedName>
</protein>
<dbReference type="OMA" id="MSRDIEF"/>
<sequence>MSRDIEFDNEWQALLKEIKLQMQIQNVLEDKLLQMITKFGTVRGKFDIFKNRVLILISNQQVQEIHQNELLLQIYSHLFEIIHYQNVLVIFISQINITELELQQKYEIEKIIKKYEEKLMIPKYVPSSLSYINQLDNNQEKNLNLKQFTCLTEENIEKQTQQKLYTQDDDQKVFKGFVMYDFKKQYFLMLIRKGFNSDKVWIEERSKIEKFIMSRQMQLDITISMSTQFAQYMIEYDNQTKFYFILLSNNRIPHSPQFELIQRIRGLLQSESNLQKQRKNEIESKYLCIVSDIIDAQERIYTKAKNRQFNQSIASIIQSKNNIYEEKKYHSLQQF</sequence>
<dbReference type="EMBL" id="CAJJDM010000144">
    <property type="protein sequence ID" value="CAD8109370.1"/>
    <property type="molecule type" value="Genomic_DNA"/>
</dbReference>
<proteinExistence type="predicted"/>
<name>A0A8S1Q1I2_PARPR</name>
<accession>A0A8S1Q1I2</accession>
<gene>
    <name evidence="1" type="ORF">PPRIM_AZ9-3.1.T1400109</name>
</gene>
<dbReference type="Proteomes" id="UP000688137">
    <property type="component" value="Unassembled WGS sequence"/>
</dbReference>
<evidence type="ECO:0000313" key="1">
    <source>
        <dbReference type="EMBL" id="CAD8109370.1"/>
    </source>
</evidence>
<evidence type="ECO:0000313" key="2">
    <source>
        <dbReference type="Proteomes" id="UP000688137"/>
    </source>
</evidence>
<dbReference type="AlphaFoldDB" id="A0A8S1Q1I2"/>
<keyword evidence="2" id="KW-1185">Reference proteome</keyword>